<accession>A0A098EHB7</accession>
<feature type="domain" description="Regulatory protein YycH" evidence="1">
    <location>
        <begin position="5"/>
        <end position="431"/>
    </location>
</feature>
<dbReference type="Gene3D" id="3.10.450.310">
    <property type="match status" value="1"/>
</dbReference>
<dbReference type="InterPro" id="IPR009996">
    <property type="entry name" value="YycH"/>
</dbReference>
<dbReference type="AlphaFoldDB" id="A0A098EHB7"/>
<reference evidence="2 3" key="1">
    <citation type="submission" date="2014-09" db="EMBL/GenBank/DDBJ databases">
        <authorList>
            <person name="Urmite Genomes Urmite Genomes"/>
        </authorList>
    </citation>
    <scope>NUCLEOTIDE SEQUENCE [LARGE SCALE GENOMIC DNA]</scope>
    <source>
        <strain evidence="2 3">ES2</strain>
    </source>
</reference>
<dbReference type="STRING" id="1499687.BN1080_00111"/>
<sequence length="445" mass="50947">MKYIEQIKSIALALLIFLSLALTFTIWTFTPTLETIETTSAVEVELGEKKIVDQVIQPTNVLYQFSDENITGTSEQEQITLLLSEMEQWQIHDLAVVVEDAPLETLRAYLHDINRAVLYYPAPVPFPVYDDMMDITDKTIPEASFDRVVIDWGNIEGNNFNLYFVNSKSKRIYTGSVSAIQLKRFESTIVQRAFEYAPYVTNENIGELPIYIQRDAKDVTTYRYLQEDIPPQRFVDGLFENPGSVQSTGAITNKEYSDESDAIMGVEDTNKSITYVQPKAETSDPAIPSDLIFKTVDFINSHSGWTNDYRYFNMVPLNQQIEYRLFVDGAPVFGPLATDLKLNWGIDSEVEQIFRYERPFYILESWGETGTTKMEAGESILKAFNHLDEKDLATITDIVPGYELRRDDREPERLLSLEPAWYFKADGKWHHLSKEMLGGGKFGLE</sequence>
<evidence type="ECO:0000313" key="2">
    <source>
        <dbReference type="EMBL" id="CEG21207.1"/>
    </source>
</evidence>
<dbReference type="Pfam" id="PF07435">
    <property type="entry name" value="YycH"/>
    <property type="match status" value="1"/>
</dbReference>
<keyword evidence="3" id="KW-1185">Reference proteome</keyword>
<dbReference type="RefSeq" id="WP_052649581.1">
    <property type="nucleotide sequence ID" value="NZ_CCXS01000001.1"/>
</dbReference>
<gene>
    <name evidence="2" type="primary">yycH</name>
    <name evidence="2" type="ORF">BN1080_00111</name>
</gene>
<evidence type="ECO:0000313" key="3">
    <source>
        <dbReference type="Proteomes" id="UP000043699"/>
    </source>
</evidence>
<dbReference type="Gene3D" id="3.30.310.160">
    <property type="entry name" value="YycH protein, domain 2"/>
    <property type="match status" value="1"/>
</dbReference>
<evidence type="ECO:0000259" key="1">
    <source>
        <dbReference type="Pfam" id="PF07435"/>
    </source>
</evidence>
<dbReference type="EMBL" id="CCXS01000001">
    <property type="protein sequence ID" value="CEG21207.1"/>
    <property type="molecule type" value="Genomic_DNA"/>
</dbReference>
<dbReference type="Proteomes" id="UP000043699">
    <property type="component" value="Unassembled WGS sequence"/>
</dbReference>
<protein>
    <submittedName>
        <fullName evidence="2">Two-component system YycF/YycG regulatory protein YycH</fullName>
    </submittedName>
</protein>
<dbReference type="CDD" id="cd15787">
    <property type="entry name" value="YycH_N"/>
    <property type="match status" value="1"/>
</dbReference>
<proteinExistence type="predicted"/>
<name>A0A098EHB7_9BACL</name>
<organism evidence="2 3">
    <name type="scientific">Planococcus massiliensis</name>
    <dbReference type="NCBI Taxonomy" id="1499687"/>
    <lineage>
        <taxon>Bacteria</taxon>
        <taxon>Bacillati</taxon>
        <taxon>Bacillota</taxon>
        <taxon>Bacilli</taxon>
        <taxon>Bacillales</taxon>
        <taxon>Caryophanaceae</taxon>
        <taxon>Planococcus</taxon>
    </lineage>
</organism>
<dbReference type="InterPro" id="IPR042274">
    <property type="entry name" value="YycH/YycI_2"/>
</dbReference>